<gene>
    <name evidence="3" type="primary">LOC110348064</name>
</gene>
<name>A0AAX6SLN7_HETGA</name>
<proteinExistence type="predicted"/>
<keyword evidence="2" id="KW-1185">Reference proteome</keyword>
<feature type="region of interest" description="Disordered" evidence="1">
    <location>
        <begin position="1"/>
        <end position="205"/>
    </location>
</feature>
<accession>A0AAX6SLN7</accession>
<dbReference type="AlphaFoldDB" id="A0AAX6SLN7"/>
<organism evidence="2 3">
    <name type="scientific">Heterocephalus glaber</name>
    <name type="common">Naked mole rat</name>
    <dbReference type="NCBI Taxonomy" id="10181"/>
    <lineage>
        <taxon>Eukaryota</taxon>
        <taxon>Metazoa</taxon>
        <taxon>Chordata</taxon>
        <taxon>Craniata</taxon>
        <taxon>Vertebrata</taxon>
        <taxon>Euteleostomi</taxon>
        <taxon>Mammalia</taxon>
        <taxon>Eutheria</taxon>
        <taxon>Euarchontoglires</taxon>
        <taxon>Glires</taxon>
        <taxon>Rodentia</taxon>
        <taxon>Hystricomorpha</taxon>
        <taxon>Bathyergidae</taxon>
        <taxon>Heterocephalus</taxon>
    </lineage>
</organism>
<dbReference type="GeneID" id="110348064"/>
<evidence type="ECO:0000313" key="3">
    <source>
        <dbReference type="RefSeq" id="XP_021109698.1"/>
    </source>
</evidence>
<protein>
    <submittedName>
        <fullName evidence="3">Skin secretory protein xP2-like</fullName>
    </submittedName>
</protein>
<dbReference type="RefSeq" id="XP_021109698.1">
    <property type="nucleotide sequence ID" value="XM_021254039.1"/>
</dbReference>
<evidence type="ECO:0000313" key="2">
    <source>
        <dbReference type="Proteomes" id="UP000694906"/>
    </source>
</evidence>
<reference evidence="3" key="1">
    <citation type="submission" date="2025-08" db="UniProtKB">
        <authorList>
            <consortium name="RefSeq"/>
        </authorList>
    </citation>
    <scope>IDENTIFICATION</scope>
</reference>
<evidence type="ECO:0000256" key="1">
    <source>
        <dbReference type="SAM" id="MobiDB-lite"/>
    </source>
</evidence>
<feature type="compositionally biased region" description="Basic and acidic residues" evidence="1">
    <location>
        <begin position="56"/>
        <end position="70"/>
    </location>
</feature>
<dbReference type="Proteomes" id="UP000694906">
    <property type="component" value="Unplaced"/>
</dbReference>
<sequence>MRESKSWEIPQLAAQQNAPKMRKQSVLPPDNAPQSQPLLARCRVAWEHTGGSPATLRERTLQGGRQETERQPPPAPTVATLDGRVPGGFPAGTERSPVGSSSSGRDRPAPALPSPAPAWAAAKPHRNAAGHMRCGGGGRAAPPAPQGDPAPSCPDAVTKVTGAIVSPRPRQRPRVLQRPSQGPHLAQGQEEMPPPTVLAPPAAAA</sequence>
<feature type="compositionally biased region" description="Pro residues" evidence="1">
    <location>
        <begin position="142"/>
        <end position="152"/>
    </location>
</feature>